<keyword evidence="6" id="KW-1185">Reference proteome</keyword>
<reference evidence="7" key="1">
    <citation type="submission" date="2025-08" db="UniProtKB">
        <authorList>
            <consortium name="RefSeq"/>
        </authorList>
    </citation>
    <scope>IDENTIFICATION</scope>
</reference>
<dbReference type="HAMAP" id="MF_00198">
    <property type="entry name" value="Spermidine_synth"/>
    <property type="match status" value="1"/>
</dbReference>
<evidence type="ECO:0000313" key="6">
    <source>
        <dbReference type="Proteomes" id="UP000694888"/>
    </source>
</evidence>
<dbReference type="NCBIfam" id="NF002010">
    <property type="entry name" value="PRK00811.1"/>
    <property type="match status" value="1"/>
</dbReference>
<protein>
    <submittedName>
        <fullName evidence="7">Spermidine synthase</fullName>
    </submittedName>
</protein>
<dbReference type="PANTHER" id="PTHR11558:SF11">
    <property type="entry name" value="SPERMIDINE SYNTHASE"/>
    <property type="match status" value="1"/>
</dbReference>
<dbReference type="InterPro" id="IPR037163">
    <property type="entry name" value="Spermidine_synt_N_sf"/>
</dbReference>
<keyword evidence="2 3" id="KW-0808">Transferase</keyword>
<dbReference type="InterPro" id="IPR035246">
    <property type="entry name" value="Spermidine_synt_N"/>
</dbReference>
<dbReference type="Pfam" id="PF17284">
    <property type="entry name" value="Spermine_synt_N"/>
    <property type="match status" value="1"/>
</dbReference>
<dbReference type="PANTHER" id="PTHR11558">
    <property type="entry name" value="SPERMIDINE/SPERMINE SYNTHASE"/>
    <property type="match status" value="1"/>
</dbReference>
<evidence type="ECO:0000256" key="4">
    <source>
        <dbReference type="RuleBase" id="RU003836"/>
    </source>
</evidence>
<dbReference type="Pfam" id="PF01564">
    <property type="entry name" value="Spermine_synth"/>
    <property type="match status" value="1"/>
</dbReference>
<name>A0ABM0JE15_APLCA</name>
<feature type="active site" description="Proton acceptor" evidence="3">
    <location>
        <position position="172"/>
    </location>
</feature>
<sequence length="303" mass="34200">MDSQNNCQPTNQSKMDGKWYRELNLNWEGYCQSFQVEEVLHNEKSQYQDVLVFKSKSFGNVLVLDGVVQCTERDEFTYQEMITHIPMNLHPNPQKVLVVGGGDGGVVREVLKYESLKEVVLCEIDEEVINVSKKYLPDMADCLTNPKVNIQVRDGVQFIREHPGHFDVIITDAPDPEGVAAALFEKNYYQDLKNGLKPNGVACCQGETPFLDLDLIQKVLSQCKEVFPNVGYAVGHTPTYISGMMGYIVASPDPDLDLTKPLRTLSEKDIEIMKLKYYSSQIHRAAFVLPNYIQKAVKGVIDT</sequence>
<dbReference type="CDD" id="cd02440">
    <property type="entry name" value="AdoMet_MTases"/>
    <property type="match status" value="1"/>
</dbReference>
<accession>A0ABM0JE15</accession>
<dbReference type="NCBIfam" id="TIGR00417">
    <property type="entry name" value="speE"/>
    <property type="match status" value="1"/>
</dbReference>
<dbReference type="RefSeq" id="XP_005091551.1">
    <property type="nucleotide sequence ID" value="XM_005091494.3"/>
</dbReference>
<dbReference type="InterPro" id="IPR029063">
    <property type="entry name" value="SAM-dependent_MTases_sf"/>
</dbReference>
<dbReference type="PROSITE" id="PS01330">
    <property type="entry name" value="PABS_1"/>
    <property type="match status" value="1"/>
</dbReference>
<dbReference type="InterPro" id="IPR030374">
    <property type="entry name" value="PABS"/>
</dbReference>
<evidence type="ECO:0000313" key="7">
    <source>
        <dbReference type="RefSeq" id="XP_005091551.1"/>
    </source>
</evidence>
<dbReference type="InterPro" id="IPR030373">
    <property type="entry name" value="PABS_CS"/>
</dbReference>
<gene>
    <name evidence="7" type="primary">LOC101850533</name>
</gene>
<keyword evidence="3" id="KW-0620">Polyamine biosynthesis</keyword>
<dbReference type="Proteomes" id="UP000694888">
    <property type="component" value="Unplaced"/>
</dbReference>
<dbReference type="SUPFAM" id="SSF53335">
    <property type="entry name" value="S-adenosyl-L-methionine-dependent methyltransferases"/>
    <property type="match status" value="1"/>
</dbReference>
<dbReference type="Gene3D" id="3.40.50.150">
    <property type="entry name" value="Vaccinia Virus protein VP39"/>
    <property type="match status" value="1"/>
</dbReference>
<dbReference type="NCBIfam" id="NF037959">
    <property type="entry name" value="MFS_SpdSyn"/>
    <property type="match status" value="1"/>
</dbReference>
<dbReference type="PROSITE" id="PS51006">
    <property type="entry name" value="PABS_2"/>
    <property type="match status" value="1"/>
</dbReference>
<dbReference type="GeneID" id="101850533"/>
<organism evidence="6 7">
    <name type="scientific">Aplysia californica</name>
    <name type="common">California sea hare</name>
    <dbReference type="NCBI Taxonomy" id="6500"/>
    <lineage>
        <taxon>Eukaryota</taxon>
        <taxon>Metazoa</taxon>
        <taxon>Spiralia</taxon>
        <taxon>Lophotrochozoa</taxon>
        <taxon>Mollusca</taxon>
        <taxon>Gastropoda</taxon>
        <taxon>Heterobranchia</taxon>
        <taxon>Euthyneura</taxon>
        <taxon>Tectipleura</taxon>
        <taxon>Aplysiida</taxon>
        <taxon>Aplysioidea</taxon>
        <taxon>Aplysiidae</taxon>
        <taxon>Aplysia</taxon>
    </lineage>
</organism>
<evidence type="ECO:0000256" key="2">
    <source>
        <dbReference type="ARBA" id="ARBA00022679"/>
    </source>
</evidence>
<feature type="domain" description="PABS" evidence="5">
    <location>
        <begin position="17"/>
        <end position="252"/>
    </location>
</feature>
<evidence type="ECO:0000259" key="5">
    <source>
        <dbReference type="PROSITE" id="PS51006"/>
    </source>
</evidence>
<proteinExistence type="inferred from homology"/>
<evidence type="ECO:0000256" key="3">
    <source>
        <dbReference type="PROSITE-ProRule" id="PRU00354"/>
    </source>
</evidence>
<dbReference type="Gene3D" id="2.30.140.10">
    <property type="entry name" value="Spermidine synthase, tetramerisation domain"/>
    <property type="match status" value="1"/>
</dbReference>
<comment type="similarity">
    <text evidence="1 4">Belongs to the spermidine/spermine synthase family.</text>
</comment>
<evidence type="ECO:0000256" key="1">
    <source>
        <dbReference type="ARBA" id="ARBA00007867"/>
    </source>
</evidence>
<dbReference type="InterPro" id="IPR001045">
    <property type="entry name" value="Spermi_synthase"/>
</dbReference>